<reference evidence="6 7" key="1">
    <citation type="submission" date="2020-08" db="EMBL/GenBank/DDBJ databases">
        <title>A Genomic Blueprint of the Chicken Gut Microbiome.</title>
        <authorList>
            <person name="Gilroy R."/>
            <person name="Ravi A."/>
            <person name="Getino M."/>
            <person name="Pursley I."/>
            <person name="Horton D.L."/>
            <person name="Alikhan N.-F."/>
            <person name="Baker D."/>
            <person name="Gharbi K."/>
            <person name="Hall N."/>
            <person name="Watson M."/>
            <person name="Adriaenssens E.M."/>
            <person name="Foster-Nyarko E."/>
            <person name="Jarju S."/>
            <person name="Secka A."/>
            <person name="Antonio M."/>
            <person name="Oren A."/>
            <person name="Chaudhuri R."/>
            <person name="La Ragione R.M."/>
            <person name="Hildebrand F."/>
            <person name="Pallen M.J."/>
        </authorList>
    </citation>
    <scope>NUCLEOTIDE SEQUENCE [LARGE SCALE GENOMIC DNA]</scope>
    <source>
        <strain evidence="6 7">Sa1YUN3</strain>
    </source>
</reference>
<organism evidence="6 7">
    <name type="scientific">Phocaeicola faecium</name>
    <dbReference type="NCBI Taxonomy" id="2762213"/>
    <lineage>
        <taxon>Bacteria</taxon>
        <taxon>Pseudomonadati</taxon>
        <taxon>Bacteroidota</taxon>
        <taxon>Bacteroidia</taxon>
        <taxon>Bacteroidales</taxon>
        <taxon>Bacteroidaceae</taxon>
        <taxon>Phocaeicola</taxon>
    </lineage>
</organism>
<comment type="catalytic activity">
    <reaction evidence="1">
        <text>a beta-lactam + H2O = a substituted beta-amino acid</text>
        <dbReference type="Rhea" id="RHEA:20401"/>
        <dbReference type="ChEBI" id="CHEBI:15377"/>
        <dbReference type="ChEBI" id="CHEBI:35627"/>
        <dbReference type="ChEBI" id="CHEBI:140347"/>
        <dbReference type="EC" id="3.5.2.6"/>
    </reaction>
</comment>
<dbReference type="PANTHER" id="PTHR35333">
    <property type="entry name" value="BETA-LACTAMASE"/>
    <property type="match status" value="1"/>
</dbReference>
<dbReference type="InterPro" id="IPR012338">
    <property type="entry name" value="Beta-lactam/transpept-like"/>
</dbReference>
<proteinExistence type="inferred from homology"/>
<feature type="domain" description="Beta-lactamase class A catalytic" evidence="5">
    <location>
        <begin position="54"/>
        <end position="272"/>
    </location>
</feature>
<dbReference type="InterPro" id="IPR045155">
    <property type="entry name" value="Beta-lactam_cat"/>
</dbReference>
<accession>A0ABR8V7C9</accession>
<dbReference type="Proteomes" id="UP000616346">
    <property type="component" value="Unassembled WGS sequence"/>
</dbReference>
<evidence type="ECO:0000256" key="4">
    <source>
        <dbReference type="SAM" id="SignalP"/>
    </source>
</evidence>
<evidence type="ECO:0000313" key="6">
    <source>
        <dbReference type="EMBL" id="MBD8000687.1"/>
    </source>
</evidence>
<dbReference type="EC" id="3.5.2.6" evidence="3"/>
<dbReference type="Pfam" id="PF13354">
    <property type="entry name" value="Beta-lactamase2"/>
    <property type="match status" value="1"/>
</dbReference>
<feature type="signal peptide" evidence="4">
    <location>
        <begin position="1"/>
        <end position="24"/>
    </location>
</feature>
<evidence type="ECO:0000256" key="3">
    <source>
        <dbReference type="ARBA" id="ARBA00012865"/>
    </source>
</evidence>
<name>A0ABR8V7C9_9BACT</name>
<dbReference type="EMBL" id="JACSPQ010000001">
    <property type="protein sequence ID" value="MBD8000687.1"/>
    <property type="molecule type" value="Genomic_DNA"/>
</dbReference>
<comment type="similarity">
    <text evidence="2">Belongs to the class-A beta-lactamase family.</text>
</comment>
<evidence type="ECO:0000256" key="1">
    <source>
        <dbReference type="ARBA" id="ARBA00001526"/>
    </source>
</evidence>
<evidence type="ECO:0000256" key="2">
    <source>
        <dbReference type="ARBA" id="ARBA00009009"/>
    </source>
</evidence>
<keyword evidence="4" id="KW-0732">Signal</keyword>
<feature type="chain" id="PRO_5046422974" description="beta-lactamase" evidence="4">
    <location>
        <begin position="25"/>
        <end position="307"/>
    </location>
</feature>
<dbReference type="InterPro" id="IPR000871">
    <property type="entry name" value="Beta-lactam_class-A"/>
</dbReference>
<dbReference type="SUPFAM" id="SSF56601">
    <property type="entry name" value="beta-lactamase/transpeptidase-like"/>
    <property type="match status" value="1"/>
</dbReference>
<evidence type="ECO:0000259" key="5">
    <source>
        <dbReference type="Pfam" id="PF13354"/>
    </source>
</evidence>
<dbReference type="Gene3D" id="3.40.710.10">
    <property type="entry name" value="DD-peptidase/beta-lactamase superfamily"/>
    <property type="match status" value="1"/>
</dbReference>
<gene>
    <name evidence="6" type="primary">bla</name>
    <name evidence="6" type="ORF">H9626_00375</name>
</gene>
<dbReference type="NCBIfam" id="NF033103">
    <property type="entry name" value="bla_class_A"/>
    <property type="match status" value="1"/>
</dbReference>
<keyword evidence="7" id="KW-1185">Reference proteome</keyword>
<sequence>MRKIFRIAILLWGGIFLQPIAATAQQVSLEEQIQRIANQRKAEVGVAVIRNGTDTITVNNECRYPMMSVFKFHQALAVTDYLRRNNRSLDSLITIGNEELKPDTYSPLRDKYAGNETVSLSVAELLTYTLQLSDNNACDILFHRLVSPQETDRYIRSLGVTDFSIRMTEDEMHQDLSHCYENWTTPLAAARLFEIFLNRLPADGYRAFVRQTLVTCQTGKDRLFRPLENTGAIIGHKTGTGDRNPRGQIIGINDAGFVVLPNGQRYTIAVFVKDSEETPEATAQIIADISETVYRYIQQITLQNETK</sequence>
<comment type="caution">
    <text evidence="6">The sequence shown here is derived from an EMBL/GenBank/DDBJ whole genome shotgun (WGS) entry which is preliminary data.</text>
</comment>
<dbReference type="PANTHER" id="PTHR35333:SF3">
    <property type="entry name" value="BETA-LACTAMASE-TYPE TRANSPEPTIDASE FOLD CONTAINING PROTEIN"/>
    <property type="match status" value="1"/>
</dbReference>
<evidence type="ECO:0000313" key="7">
    <source>
        <dbReference type="Proteomes" id="UP000616346"/>
    </source>
</evidence>
<protein>
    <recommendedName>
        <fullName evidence="3">beta-lactamase</fullName>
        <ecNumber evidence="3">3.5.2.6</ecNumber>
    </recommendedName>
</protein>